<proteinExistence type="predicted"/>
<protein>
    <recommendedName>
        <fullName evidence="4">Two component regulator with propeller domain</fullName>
    </recommendedName>
</protein>
<dbReference type="RefSeq" id="WP_106524363.1">
    <property type="nucleotide sequence ID" value="NZ_PYGD01000009.1"/>
</dbReference>
<evidence type="ECO:0000313" key="3">
    <source>
        <dbReference type="Proteomes" id="UP000240572"/>
    </source>
</evidence>
<feature type="signal peptide" evidence="1">
    <location>
        <begin position="1"/>
        <end position="19"/>
    </location>
</feature>
<accession>A0A2P8CYG9</accession>
<dbReference type="EMBL" id="PYGD01000009">
    <property type="protein sequence ID" value="PSK90015.1"/>
    <property type="molecule type" value="Genomic_DNA"/>
</dbReference>
<name>A0A2P8CYG9_9BACT</name>
<evidence type="ECO:0008006" key="4">
    <source>
        <dbReference type="Google" id="ProtNLM"/>
    </source>
</evidence>
<gene>
    <name evidence="2" type="ORF">B0I18_10920</name>
</gene>
<comment type="caution">
    <text evidence="2">The sequence shown here is derived from an EMBL/GenBank/DDBJ whole genome shotgun (WGS) entry which is preliminary data.</text>
</comment>
<dbReference type="Proteomes" id="UP000240572">
    <property type="component" value="Unassembled WGS sequence"/>
</dbReference>
<feature type="chain" id="PRO_5015178619" description="Two component regulator with propeller domain" evidence="1">
    <location>
        <begin position="20"/>
        <end position="333"/>
    </location>
</feature>
<dbReference type="Gene3D" id="2.130.10.10">
    <property type="entry name" value="YVTN repeat-like/Quinoprotein amine dehydrogenase"/>
    <property type="match status" value="1"/>
</dbReference>
<dbReference type="InterPro" id="IPR015943">
    <property type="entry name" value="WD40/YVTN_repeat-like_dom_sf"/>
</dbReference>
<dbReference type="AlphaFoldDB" id="A0A2P8CYG9"/>
<dbReference type="OrthoDB" id="9809670at2"/>
<keyword evidence="1" id="KW-0732">Signal</keyword>
<sequence>MKVLFSFMLLLVTALHAGAKTPTFDLPAGHKPVRVLNDDKQAYLVTDKAVLLLGKEGSKEVVKDAGAIADALLSGNQLWLATSDGLKVYDRKSRALLHQYFGGKQVPAIGLDVYNRVWVATAHDGVYMQVAADSFIQKLNMSAAYSLVCTKDSSVWIGTNIGMYHVSATDFNMVRYAEEGYSGHELPDNLVERLYKDDASNVWVLMPDNISFKSSSQYAGEIPSFGFVGEQRNEIATIVALQQLSYLFVTGKGVILLPSSSLREESHQHNSEIFAAHTTQAFALSGAQLGTPDALKNSPVLFAEKTGNDIYFITAAGGWKIREKQLLKLMLKG</sequence>
<reference evidence="2 3" key="1">
    <citation type="submission" date="2018-03" db="EMBL/GenBank/DDBJ databases">
        <title>Genomic Encyclopedia of Type Strains, Phase III (KMG-III): the genomes of soil and plant-associated and newly described type strains.</title>
        <authorList>
            <person name="Whitman W."/>
        </authorList>
    </citation>
    <scope>NUCLEOTIDE SEQUENCE [LARGE SCALE GENOMIC DNA]</scope>
    <source>
        <strain evidence="2 3">CGMCC 1.12700</strain>
    </source>
</reference>
<organism evidence="2 3">
    <name type="scientific">Taibaiella chishuiensis</name>
    <dbReference type="NCBI Taxonomy" id="1434707"/>
    <lineage>
        <taxon>Bacteria</taxon>
        <taxon>Pseudomonadati</taxon>
        <taxon>Bacteroidota</taxon>
        <taxon>Chitinophagia</taxon>
        <taxon>Chitinophagales</taxon>
        <taxon>Chitinophagaceae</taxon>
        <taxon>Taibaiella</taxon>
    </lineage>
</organism>
<evidence type="ECO:0000256" key="1">
    <source>
        <dbReference type="SAM" id="SignalP"/>
    </source>
</evidence>
<keyword evidence="3" id="KW-1185">Reference proteome</keyword>
<evidence type="ECO:0000313" key="2">
    <source>
        <dbReference type="EMBL" id="PSK90015.1"/>
    </source>
</evidence>